<accession>A0A6L8LIK3</accession>
<protein>
    <recommendedName>
        <fullName evidence="3">Glycosyl transferase family 1 domain-containing protein</fullName>
    </recommendedName>
</protein>
<dbReference type="Gene3D" id="3.40.50.2000">
    <property type="entry name" value="Glycogen Phosphorylase B"/>
    <property type="match status" value="1"/>
</dbReference>
<name>A0A6L8LIK3_9RHOB</name>
<evidence type="ECO:0000313" key="1">
    <source>
        <dbReference type="EMBL" id="MYM55861.1"/>
    </source>
</evidence>
<dbReference type="SUPFAM" id="SSF53756">
    <property type="entry name" value="UDP-Glycosyltransferase/glycogen phosphorylase"/>
    <property type="match status" value="1"/>
</dbReference>
<dbReference type="RefSeq" id="WP_160973569.1">
    <property type="nucleotide sequence ID" value="NZ_WWEN01000004.1"/>
</dbReference>
<organism evidence="1 2">
    <name type="scientific">Thalassovita mangrovi</name>
    <dbReference type="NCBI Taxonomy" id="2692236"/>
    <lineage>
        <taxon>Bacteria</taxon>
        <taxon>Pseudomonadati</taxon>
        <taxon>Pseudomonadota</taxon>
        <taxon>Alphaproteobacteria</taxon>
        <taxon>Rhodobacterales</taxon>
        <taxon>Roseobacteraceae</taxon>
        <taxon>Thalassovita</taxon>
    </lineage>
</organism>
<sequence length="469" mass="52383">MDNGVRAPEERDHHPVRKDGPSVLLLSINPDLQGDFGHFLNYEKRIGQVCRSIGVAHHCLCNVAFETSLPHFSPVFERNSAYYSVSVPVGKAKKLAVCRELHELITNWFETEKPFDRFDVVIVFIYQSSSITAGYLADMEWPDNFHIICNAFWDFRIDLTSSEGTDFARLKHSGSVSLTAMSVPHGEQIYNATGCCFAAIPHPPPLVSDARFFELLRASAVEKADRYRHLPPTVLLPGLLSIGKGKEITEEFVASAARENLPAQVMVRDRNRLLSQEVPETELGNLRYMLDDFSDSEIINFYRQADVAALPYTSDVFGVRTSGALVDCIMAGVVPVVFPDTWLSHICEKFGFGIVCSASTAAAMSDGISEALADLPAQRQRMFIAAIRYMSDNSWGQFLAVLLEQGGQGAALETVRESSWSFLQAARKAMIVLLEGQTDLRTLSADTERWRLVRELFDEQPDNMMEERA</sequence>
<proteinExistence type="predicted"/>
<keyword evidence="2" id="KW-1185">Reference proteome</keyword>
<dbReference type="AlphaFoldDB" id="A0A6L8LIK3"/>
<dbReference type="Proteomes" id="UP000479043">
    <property type="component" value="Unassembled WGS sequence"/>
</dbReference>
<evidence type="ECO:0000313" key="2">
    <source>
        <dbReference type="Proteomes" id="UP000479043"/>
    </source>
</evidence>
<evidence type="ECO:0008006" key="3">
    <source>
        <dbReference type="Google" id="ProtNLM"/>
    </source>
</evidence>
<dbReference type="EMBL" id="WWEN01000004">
    <property type="protein sequence ID" value="MYM55861.1"/>
    <property type="molecule type" value="Genomic_DNA"/>
</dbReference>
<gene>
    <name evidence="1" type="ORF">GR167_11150</name>
</gene>
<reference evidence="1 2" key="1">
    <citation type="submission" date="2020-01" db="EMBL/GenBank/DDBJ databases">
        <authorList>
            <person name="Chen S."/>
        </authorList>
    </citation>
    <scope>NUCLEOTIDE SEQUENCE [LARGE SCALE GENOMIC DNA]</scope>
    <source>
        <strain evidence="1 2">GS-10</strain>
    </source>
</reference>
<comment type="caution">
    <text evidence="1">The sequence shown here is derived from an EMBL/GenBank/DDBJ whole genome shotgun (WGS) entry which is preliminary data.</text>
</comment>